<evidence type="ECO:0000313" key="2">
    <source>
        <dbReference type="Proteomes" id="UP000790709"/>
    </source>
</evidence>
<keyword evidence="2" id="KW-1185">Reference proteome</keyword>
<accession>A0ACB8B9R0</accession>
<proteinExistence type="predicted"/>
<sequence>MIDEEIDQSWGGLSVIDDDKVGTEDDRRNVTEDNADLDVWNLGNPDDIVAEEDLPFTRVKLSLDEEEEEIDAVRTMQAWVVDIPDPKYIATMLKWLKQSGLDSASLVHLKRIRRQGNFATLLIGTSPTPPPLPDVVGLSAPYQISVPCTPALTLTSLELKNTFWPTVYAPRRKWEPENWTKGKVRWAHSAMKLVQESAKSTSKGDDLPIVARVPQPYEDPGSLSQPFVANDSRISTRHPLRHAVLNVIRQVADYRALQPSESASNDNSPMPILTGDTSSSEDEQIPTDVPRNGAHYLLTGQTLFTTHEPCVMCSMALLHSRVKEVFYLVPMPLTGGCGGLTCLPALKPVNHRFTIAQWKAGKGDLSPITLDENTDA</sequence>
<dbReference type="Proteomes" id="UP000790709">
    <property type="component" value="Unassembled WGS sequence"/>
</dbReference>
<dbReference type="EMBL" id="MU266501">
    <property type="protein sequence ID" value="KAH7922039.1"/>
    <property type="molecule type" value="Genomic_DNA"/>
</dbReference>
<gene>
    <name evidence="1" type="ORF">BV22DRAFT_1018099</name>
</gene>
<organism evidence="1 2">
    <name type="scientific">Leucogyrophana mollusca</name>
    <dbReference type="NCBI Taxonomy" id="85980"/>
    <lineage>
        <taxon>Eukaryota</taxon>
        <taxon>Fungi</taxon>
        <taxon>Dikarya</taxon>
        <taxon>Basidiomycota</taxon>
        <taxon>Agaricomycotina</taxon>
        <taxon>Agaricomycetes</taxon>
        <taxon>Agaricomycetidae</taxon>
        <taxon>Boletales</taxon>
        <taxon>Boletales incertae sedis</taxon>
        <taxon>Leucogyrophana</taxon>
    </lineage>
</organism>
<evidence type="ECO:0000313" key="1">
    <source>
        <dbReference type="EMBL" id="KAH7922039.1"/>
    </source>
</evidence>
<name>A0ACB8B9R0_9AGAM</name>
<comment type="caution">
    <text evidence="1">The sequence shown here is derived from an EMBL/GenBank/DDBJ whole genome shotgun (WGS) entry which is preliminary data.</text>
</comment>
<protein>
    <submittedName>
        <fullName evidence="1">Uncharacterized protein</fullName>
    </submittedName>
</protein>
<reference evidence="1" key="1">
    <citation type="journal article" date="2021" name="New Phytol.">
        <title>Evolutionary innovations through gain and loss of genes in the ectomycorrhizal Boletales.</title>
        <authorList>
            <person name="Wu G."/>
            <person name="Miyauchi S."/>
            <person name="Morin E."/>
            <person name="Kuo A."/>
            <person name="Drula E."/>
            <person name="Varga T."/>
            <person name="Kohler A."/>
            <person name="Feng B."/>
            <person name="Cao Y."/>
            <person name="Lipzen A."/>
            <person name="Daum C."/>
            <person name="Hundley H."/>
            <person name="Pangilinan J."/>
            <person name="Johnson J."/>
            <person name="Barry K."/>
            <person name="LaButti K."/>
            <person name="Ng V."/>
            <person name="Ahrendt S."/>
            <person name="Min B."/>
            <person name="Choi I.G."/>
            <person name="Park H."/>
            <person name="Plett J.M."/>
            <person name="Magnuson J."/>
            <person name="Spatafora J.W."/>
            <person name="Nagy L.G."/>
            <person name="Henrissat B."/>
            <person name="Grigoriev I.V."/>
            <person name="Yang Z.L."/>
            <person name="Xu J."/>
            <person name="Martin F.M."/>
        </authorList>
    </citation>
    <scope>NUCLEOTIDE SEQUENCE</scope>
    <source>
        <strain evidence="1">KUC20120723A-06</strain>
    </source>
</reference>